<evidence type="ECO:0000313" key="2">
    <source>
        <dbReference type="EMBL" id="KAL5108933.1"/>
    </source>
</evidence>
<evidence type="ECO:0000313" key="3">
    <source>
        <dbReference type="Proteomes" id="UP001651158"/>
    </source>
</evidence>
<comment type="caution">
    <text evidence="2">The sequence shown here is derived from an EMBL/GenBank/DDBJ whole genome shotgun (WGS) entry which is preliminary data.</text>
</comment>
<keyword evidence="3" id="KW-1185">Reference proteome</keyword>
<organism evidence="2 3">
    <name type="scientific">Taenia crassiceps</name>
    <dbReference type="NCBI Taxonomy" id="6207"/>
    <lineage>
        <taxon>Eukaryota</taxon>
        <taxon>Metazoa</taxon>
        <taxon>Spiralia</taxon>
        <taxon>Lophotrochozoa</taxon>
        <taxon>Platyhelminthes</taxon>
        <taxon>Cestoda</taxon>
        <taxon>Eucestoda</taxon>
        <taxon>Cyclophyllidea</taxon>
        <taxon>Taeniidae</taxon>
        <taxon>Taenia</taxon>
    </lineage>
</organism>
<dbReference type="Proteomes" id="UP001651158">
    <property type="component" value="Unassembled WGS sequence"/>
</dbReference>
<feature type="domain" description="Conserved Oligomeric Golgi complex subunit 6 C-terminal" evidence="1">
    <location>
        <begin position="5"/>
        <end position="473"/>
    </location>
</feature>
<dbReference type="PANTHER" id="PTHR21506">
    <property type="entry name" value="COMPONENT OF OLIGOMERIC GOLGI COMPLEX 6"/>
    <property type="match status" value="1"/>
</dbReference>
<dbReference type="SUPFAM" id="SSF74788">
    <property type="entry name" value="Cullin repeat-like"/>
    <property type="match status" value="1"/>
</dbReference>
<dbReference type="InterPro" id="IPR048369">
    <property type="entry name" value="COG6_C"/>
</dbReference>
<dbReference type="EMBL" id="JAKROA010000003">
    <property type="protein sequence ID" value="KAL5108933.1"/>
    <property type="molecule type" value="Genomic_DNA"/>
</dbReference>
<dbReference type="InterPro" id="IPR010490">
    <property type="entry name" value="COG6"/>
</dbReference>
<reference evidence="2 3" key="1">
    <citation type="journal article" date="2022" name="Front. Cell. Infect. Microbiol.">
        <title>The Genomes of Two Strains of Taenia crassiceps the Animal Model for the Study of Human Cysticercosis.</title>
        <authorList>
            <person name="Bobes R.J."/>
            <person name="Estrada K."/>
            <person name="Rios-Valencia D.G."/>
            <person name="Calderon-Gallegos A."/>
            <person name="de la Torre P."/>
            <person name="Carrero J.C."/>
            <person name="Sanchez-Flores A."/>
            <person name="Laclette J.P."/>
        </authorList>
    </citation>
    <scope>NUCLEOTIDE SEQUENCE [LARGE SCALE GENOMIC DNA]</scope>
    <source>
        <strain evidence="2">WFUcys</strain>
    </source>
</reference>
<name>A0ABR4QGL7_9CEST</name>
<dbReference type="SMART" id="SM01087">
    <property type="entry name" value="COG6"/>
    <property type="match status" value="1"/>
</dbReference>
<evidence type="ECO:0000259" key="1">
    <source>
        <dbReference type="Pfam" id="PF20653"/>
    </source>
</evidence>
<proteinExistence type="predicted"/>
<dbReference type="PANTHER" id="PTHR21506:SF0">
    <property type="entry name" value="CONSERVED OLIGOMERIC GOLGI COMPLEX SUBUNIT 6"/>
    <property type="match status" value="1"/>
</dbReference>
<dbReference type="Pfam" id="PF20653">
    <property type="entry name" value="COG6_C"/>
    <property type="match status" value="1"/>
</dbReference>
<protein>
    <submittedName>
        <fullName evidence="2">Conserved oligomeric Golgi complex subunit 6</fullName>
    </submittedName>
</protein>
<dbReference type="InterPro" id="IPR016159">
    <property type="entry name" value="Cullin_repeat-like_dom_sf"/>
</dbReference>
<accession>A0ABR4QGL7</accession>
<gene>
    <name evidence="2" type="ORF">TcWFU_005211</name>
</gene>
<sequence length="486" mass="54260">MARRDLLDSSTAYIDKASERLYQWIKREVSAQNLEAVEISVPFRKCLRELQERPIFFKYILDEYANARRQLVVEAFLHALMVGWNSGDNAESVTPSKPIEMQSHDPTRYAGDMLAWLHQAVASEKEYLCSLTSEKADKEIICDCLSSITGGLAHPLQLRLEQILVTEHSAVLLYQINNLLQFYKDVILNLLNERAALYTTLSELQALSWNLFVGALQRQTSDLLAGSEPPRHDLTPSISTMDVTRLLEAVLTTQDMSCAPPDVRQNKCEEIVAVVVKPLLEHYESMARALITPQEKRKAEAEVVEGRELPPVALVYLLNSLHSLQGTLARLAFTGPQIAAVAERLEVVLTNLTRSQAAHILSRAGLYHLCEALDASQANEGEVPLAQREAPGFSQDEIIEALREFNAEYLSSPDTWGLPEAAQIAFSRPRNALRRRTADLVQSLYARLYEAINDPKSGYSKPWPEDLKTPEQVAGLLLPSASSAIS</sequence>